<name>A0A6H5IZ05_9HYME</name>
<feature type="domain" description="Integrase catalytic" evidence="10">
    <location>
        <begin position="1"/>
        <end position="101"/>
    </location>
</feature>
<protein>
    <recommendedName>
        <fullName evidence="10">Integrase catalytic domain-containing protein</fullName>
    </recommendedName>
</protein>
<accession>A0A6H5IZ05</accession>
<evidence type="ECO:0000256" key="3">
    <source>
        <dbReference type="ARBA" id="ARBA00022759"/>
    </source>
</evidence>
<evidence type="ECO:0000256" key="4">
    <source>
        <dbReference type="ARBA" id="ARBA00022801"/>
    </source>
</evidence>
<dbReference type="GO" id="GO:0003887">
    <property type="term" value="F:DNA-directed DNA polymerase activity"/>
    <property type="evidence" value="ECO:0007669"/>
    <property type="project" value="UniProtKB-KW"/>
</dbReference>
<evidence type="ECO:0000256" key="8">
    <source>
        <dbReference type="ARBA" id="ARBA00022932"/>
    </source>
</evidence>
<keyword evidence="3" id="KW-0255">Endonuclease</keyword>
<evidence type="ECO:0000313" key="12">
    <source>
        <dbReference type="Proteomes" id="UP000479190"/>
    </source>
</evidence>
<keyword evidence="1" id="KW-0540">Nuclease</keyword>
<evidence type="ECO:0000313" key="11">
    <source>
        <dbReference type="EMBL" id="CAB0042188.1"/>
    </source>
</evidence>
<dbReference type="Gene3D" id="3.30.420.10">
    <property type="entry name" value="Ribonuclease H-like superfamily/Ribonuclease H"/>
    <property type="match status" value="1"/>
</dbReference>
<evidence type="ECO:0000256" key="6">
    <source>
        <dbReference type="ARBA" id="ARBA00022908"/>
    </source>
</evidence>
<keyword evidence="12" id="KW-1185">Reference proteome</keyword>
<organism evidence="11 12">
    <name type="scientific">Trichogramma brassicae</name>
    <dbReference type="NCBI Taxonomy" id="86971"/>
    <lineage>
        <taxon>Eukaryota</taxon>
        <taxon>Metazoa</taxon>
        <taxon>Ecdysozoa</taxon>
        <taxon>Arthropoda</taxon>
        <taxon>Hexapoda</taxon>
        <taxon>Insecta</taxon>
        <taxon>Pterygota</taxon>
        <taxon>Neoptera</taxon>
        <taxon>Endopterygota</taxon>
        <taxon>Hymenoptera</taxon>
        <taxon>Apocrita</taxon>
        <taxon>Proctotrupomorpha</taxon>
        <taxon>Chalcidoidea</taxon>
        <taxon>Trichogrammatidae</taxon>
        <taxon>Trichogramma</taxon>
    </lineage>
</organism>
<dbReference type="Proteomes" id="UP000479190">
    <property type="component" value="Unassembled WGS sequence"/>
</dbReference>
<dbReference type="GO" id="GO:0006310">
    <property type="term" value="P:DNA recombination"/>
    <property type="evidence" value="ECO:0007669"/>
    <property type="project" value="UniProtKB-KW"/>
</dbReference>
<dbReference type="SUPFAM" id="SSF53098">
    <property type="entry name" value="Ribonuclease H-like"/>
    <property type="match status" value="1"/>
</dbReference>
<evidence type="ECO:0000259" key="10">
    <source>
        <dbReference type="PROSITE" id="PS50994"/>
    </source>
</evidence>
<evidence type="ECO:0000256" key="2">
    <source>
        <dbReference type="ARBA" id="ARBA00022723"/>
    </source>
</evidence>
<keyword evidence="5" id="KW-0460">Magnesium</keyword>
<dbReference type="InterPro" id="IPR039537">
    <property type="entry name" value="Retrotran_Ty1/copia-like"/>
</dbReference>
<dbReference type="PANTHER" id="PTHR42648">
    <property type="entry name" value="TRANSPOSASE, PUTATIVE-RELATED"/>
    <property type="match status" value="1"/>
</dbReference>
<keyword evidence="8" id="KW-0808">Transferase</keyword>
<dbReference type="InterPro" id="IPR036397">
    <property type="entry name" value="RNaseH_sf"/>
</dbReference>
<sequence length="190" mass="21673">MGPISSESHLKRYRFISVFIDDFSRLAIAFPMKHKSDTSKCLESFIVSAKNMLGREEKFCYLQCDQGTEFTGTSTQEVLRKYGAELQLASPDTPEHNGTAEHERTLQIFLLTQLEALDIGDESITVEMHEGVVYVCTESGTRHEVKELTEETRRVVEAYVRENTEDITTVHLPKLDNEKTEKNNPTLLLE</sequence>
<gene>
    <name evidence="11" type="ORF">TBRA_LOCUS13820</name>
</gene>
<dbReference type="GO" id="GO:0003964">
    <property type="term" value="F:RNA-directed DNA polymerase activity"/>
    <property type="evidence" value="ECO:0007669"/>
    <property type="project" value="UniProtKB-KW"/>
</dbReference>
<dbReference type="EMBL" id="CADCXV010001166">
    <property type="protein sequence ID" value="CAB0042188.1"/>
    <property type="molecule type" value="Genomic_DNA"/>
</dbReference>
<keyword evidence="8" id="KW-0239">DNA-directed DNA polymerase</keyword>
<keyword evidence="6" id="KW-0229">DNA integration</keyword>
<evidence type="ECO:0000256" key="5">
    <source>
        <dbReference type="ARBA" id="ARBA00022842"/>
    </source>
</evidence>
<keyword evidence="4" id="KW-0378">Hydrolase</keyword>
<keyword evidence="7" id="KW-0695">RNA-directed DNA polymerase</keyword>
<evidence type="ECO:0000256" key="7">
    <source>
        <dbReference type="ARBA" id="ARBA00022918"/>
    </source>
</evidence>
<evidence type="ECO:0000256" key="1">
    <source>
        <dbReference type="ARBA" id="ARBA00022722"/>
    </source>
</evidence>
<proteinExistence type="predicted"/>
<dbReference type="AlphaFoldDB" id="A0A6H5IZ05"/>
<dbReference type="GO" id="GO:0015074">
    <property type="term" value="P:DNA integration"/>
    <property type="evidence" value="ECO:0007669"/>
    <property type="project" value="UniProtKB-KW"/>
</dbReference>
<evidence type="ECO:0000256" key="9">
    <source>
        <dbReference type="ARBA" id="ARBA00023172"/>
    </source>
</evidence>
<dbReference type="GO" id="GO:0016787">
    <property type="term" value="F:hydrolase activity"/>
    <property type="evidence" value="ECO:0007669"/>
    <property type="project" value="UniProtKB-KW"/>
</dbReference>
<dbReference type="GO" id="GO:0004519">
    <property type="term" value="F:endonuclease activity"/>
    <property type="evidence" value="ECO:0007669"/>
    <property type="project" value="UniProtKB-KW"/>
</dbReference>
<keyword evidence="9" id="KW-0233">DNA recombination</keyword>
<keyword evidence="8" id="KW-0548">Nucleotidyltransferase</keyword>
<dbReference type="PROSITE" id="PS50994">
    <property type="entry name" value="INTEGRASE"/>
    <property type="match status" value="1"/>
</dbReference>
<dbReference type="PANTHER" id="PTHR42648:SF11">
    <property type="entry name" value="TRANSPOSON TY4-P GAG-POL POLYPROTEIN"/>
    <property type="match status" value="1"/>
</dbReference>
<dbReference type="GO" id="GO:0003676">
    <property type="term" value="F:nucleic acid binding"/>
    <property type="evidence" value="ECO:0007669"/>
    <property type="project" value="InterPro"/>
</dbReference>
<dbReference type="GO" id="GO:0046872">
    <property type="term" value="F:metal ion binding"/>
    <property type="evidence" value="ECO:0007669"/>
    <property type="project" value="UniProtKB-KW"/>
</dbReference>
<dbReference type="OrthoDB" id="7693780at2759"/>
<dbReference type="InterPro" id="IPR001584">
    <property type="entry name" value="Integrase_cat-core"/>
</dbReference>
<dbReference type="Pfam" id="PF00665">
    <property type="entry name" value="rve"/>
    <property type="match status" value="1"/>
</dbReference>
<keyword evidence="2" id="KW-0479">Metal-binding</keyword>
<dbReference type="InterPro" id="IPR012337">
    <property type="entry name" value="RNaseH-like_sf"/>
</dbReference>
<reference evidence="11 12" key="1">
    <citation type="submission" date="2020-02" db="EMBL/GenBank/DDBJ databases">
        <authorList>
            <person name="Ferguson B K."/>
        </authorList>
    </citation>
    <scope>NUCLEOTIDE SEQUENCE [LARGE SCALE GENOMIC DNA]</scope>
</reference>